<comment type="caution">
    <text evidence="2">The sequence shown here is derived from an EMBL/GenBank/DDBJ whole genome shotgun (WGS) entry which is preliminary data.</text>
</comment>
<organism evidence="2 3">
    <name type="scientific">Herbaspirillum huttiense subsp. lycopersici</name>
    <dbReference type="NCBI Taxonomy" id="3074428"/>
    <lineage>
        <taxon>Bacteria</taxon>
        <taxon>Pseudomonadati</taxon>
        <taxon>Pseudomonadota</taxon>
        <taxon>Betaproteobacteria</taxon>
        <taxon>Burkholderiales</taxon>
        <taxon>Oxalobacteraceae</taxon>
        <taxon>Herbaspirillum</taxon>
    </lineage>
</organism>
<reference evidence="2" key="1">
    <citation type="submission" date="2023-09" db="EMBL/GenBank/DDBJ databases">
        <title>Description of first Herbaspirillum huttiense subsp. nephrolepsisexaltata and Herbaspirillum huttiense subsp. lycopersicon.</title>
        <authorList>
            <person name="Poudel M."/>
            <person name="Sharma A."/>
            <person name="Goss E."/>
            <person name="Tapia J.H."/>
            <person name="Harmon C.M."/>
            <person name="Jones J.B."/>
        </authorList>
    </citation>
    <scope>NUCLEOTIDE SEQUENCE</scope>
    <source>
        <strain evidence="2">SE1</strain>
    </source>
</reference>
<keyword evidence="3" id="KW-1185">Reference proteome</keyword>
<gene>
    <name evidence="2" type="ORF">RI048_25105</name>
</gene>
<proteinExistence type="predicted"/>
<sequence>MFGITGRIWSALATVIKLEDKVIRQSEALRQQQIRIENLTERMIKLETLLEVMLQASEFKRIK</sequence>
<evidence type="ECO:0000313" key="2">
    <source>
        <dbReference type="EMBL" id="MDR9851527.1"/>
    </source>
</evidence>
<protein>
    <submittedName>
        <fullName evidence="2">Uncharacterized protein</fullName>
    </submittedName>
</protein>
<dbReference type="Proteomes" id="UP001246576">
    <property type="component" value="Unassembled WGS sequence"/>
</dbReference>
<evidence type="ECO:0000256" key="1">
    <source>
        <dbReference type="SAM" id="Coils"/>
    </source>
</evidence>
<evidence type="ECO:0000313" key="3">
    <source>
        <dbReference type="Proteomes" id="UP001246576"/>
    </source>
</evidence>
<feature type="coiled-coil region" evidence="1">
    <location>
        <begin position="22"/>
        <end position="56"/>
    </location>
</feature>
<keyword evidence="1" id="KW-0175">Coiled coil</keyword>
<accession>A0ABU2EUX8</accession>
<dbReference type="RefSeq" id="WP_310841511.1">
    <property type="nucleotide sequence ID" value="NZ_JAVLSJ010000018.1"/>
</dbReference>
<dbReference type="EMBL" id="JAVLSJ010000018">
    <property type="protein sequence ID" value="MDR9851527.1"/>
    <property type="molecule type" value="Genomic_DNA"/>
</dbReference>
<name>A0ABU2EUX8_9BURK</name>